<evidence type="ECO:0000313" key="1">
    <source>
        <dbReference type="EMBL" id="JAI04293.1"/>
    </source>
</evidence>
<accession>A0A0E9XNI8</accession>
<protein>
    <submittedName>
        <fullName evidence="1">Uncharacterized protein</fullName>
    </submittedName>
</protein>
<dbReference type="AlphaFoldDB" id="A0A0E9XNI8"/>
<name>A0A0E9XNI8_ANGAN</name>
<dbReference type="EMBL" id="GBXM01004285">
    <property type="protein sequence ID" value="JAI04293.1"/>
    <property type="molecule type" value="Transcribed_RNA"/>
</dbReference>
<reference evidence="1" key="1">
    <citation type="submission" date="2014-11" db="EMBL/GenBank/DDBJ databases">
        <authorList>
            <person name="Amaro Gonzalez C."/>
        </authorList>
    </citation>
    <scope>NUCLEOTIDE SEQUENCE</scope>
</reference>
<sequence length="115" mass="13724">MVHCCYCCHTEDHCCKLNIVLFNFNIQNEKCYITFTETIRFTDCCKIRERRTFTKLADPSISQKYLLFLVLHNRLSKCLSLFFFQTHPINVTCVRGGVRYNKVTLSRIHKTKQRH</sequence>
<reference evidence="1" key="2">
    <citation type="journal article" date="2015" name="Fish Shellfish Immunol.">
        <title>Early steps in the European eel (Anguilla anguilla)-Vibrio vulnificus interaction in the gills: Role of the RtxA13 toxin.</title>
        <authorList>
            <person name="Callol A."/>
            <person name="Pajuelo D."/>
            <person name="Ebbesson L."/>
            <person name="Teles M."/>
            <person name="MacKenzie S."/>
            <person name="Amaro C."/>
        </authorList>
    </citation>
    <scope>NUCLEOTIDE SEQUENCE</scope>
</reference>
<proteinExistence type="predicted"/>
<organism evidence="1">
    <name type="scientific">Anguilla anguilla</name>
    <name type="common">European freshwater eel</name>
    <name type="synonym">Muraena anguilla</name>
    <dbReference type="NCBI Taxonomy" id="7936"/>
    <lineage>
        <taxon>Eukaryota</taxon>
        <taxon>Metazoa</taxon>
        <taxon>Chordata</taxon>
        <taxon>Craniata</taxon>
        <taxon>Vertebrata</taxon>
        <taxon>Euteleostomi</taxon>
        <taxon>Actinopterygii</taxon>
        <taxon>Neopterygii</taxon>
        <taxon>Teleostei</taxon>
        <taxon>Anguilliformes</taxon>
        <taxon>Anguillidae</taxon>
        <taxon>Anguilla</taxon>
    </lineage>
</organism>